<dbReference type="Pfam" id="PF01535">
    <property type="entry name" value="PPR"/>
    <property type="match status" value="6"/>
</dbReference>
<dbReference type="FunFam" id="1.25.40.10:FF:000090">
    <property type="entry name" value="Pentatricopeptide repeat-containing protein, chloroplastic"/>
    <property type="match status" value="1"/>
</dbReference>
<dbReference type="InterPro" id="IPR011990">
    <property type="entry name" value="TPR-like_helical_dom_sf"/>
</dbReference>
<feature type="repeat" description="PPR" evidence="2">
    <location>
        <begin position="317"/>
        <end position="351"/>
    </location>
</feature>
<evidence type="ECO:0000256" key="1">
    <source>
        <dbReference type="ARBA" id="ARBA00022737"/>
    </source>
</evidence>
<dbReference type="InterPro" id="IPR046848">
    <property type="entry name" value="E_motif"/>
</dbReference>
<gene>
    <name evidence="3" type="ORF">IFM89_010756</name>
</gene>
<reference evidence="3 4" key="1">
    <citation type="submission" date="2020-10" db="EMBL/GenBank/DDBJ databases">
        <title>The Coptis chinensis genome and diversification of protoberbering-type alkaloids.</title>
        <authorList>
            <person name="Wang B."/>
            <person name="Shu S."/>
            <person name="Song C."/>
            <person name="Liu Y."/>
        </authorList>
    </citation>
    <scope>NUCLEOTIDE SEQUENCE [LARGE SCALE GENOMIC DNA]</scope>
    <source>
        <strain evidence="3">HL-2020</strain>
        <tissue evidence="3">Leaf</tissue>
    </source>
</reference>
<dbReference type="Proteomes" id="UP000631114">
    <property type="component" value="Unassembled WGS sequence"/>
</dbReference>
<feature type="repeat" description="PPR" evidence="2">
    <location>
        <begin position="413"/>
        <end position="447"/>
    </location>
</feature>
<comment type="caution">
    <text evidence="3">The sequence shown here is derived from an EMBL/GenBank/DDBJ whole genome shotgun (WGS) entry which is preliminary data.</text>
</comment>
<dbReference type="Pfam" id="PF13041">
    <property type="entry name" value="PPR_2"/>
    <property type="match status" value="1"/>
</dbReference>
<feature type="repeat" description="PPR" evidence="2">
    <location>
        <begin position="216"/>
        <end position="250"/>
    </location>
</feature>
<dbReference type="PROSITE" id="PS51375">
    <property type="entry name" value="PPR"/>
    <property type="match status" value="4"/>
</dbReference>
<sequence length="597" mass="67302">MVMPLAKKHVFVSGCSIPPCRSSTTAFERREANCRAYNQRGRQYQMIREKLQVVRIARFEDPQKSINAMDPNTKSILQLLRLRQYQYDGPKYQKYFAVPPFETAHLPFDEIPKRSLYSLNSLLSRRVRRNDTTAAWGLFIQMRRTRTDLDAFTFTPVIAACSSFSNNLRGKQVHALFIKYCSELETVANTALLDMYFKCDCANDSVKVFEEMKYKDVITWNTMISGLVKFGMEGYAVRVFKAMREERVEFSGFILCSVLKACAVMKSLKHGKEVHALVIVMGCDLLVLSTALIDLYSDCGMIDEGLKVFSYLSCKKDNAIYNALVSGCVQNRKYKECFSILSNMRPNVIALTSGLVACSMCSDFFMGKQIHCVVIRFGFQSDTQLSNALLDMYAKCGKGVTARLLFDRIRHKTVVSWTSIIGAYGSQGCGIEAYELFKVMESSGVSPNSVTFLAVLSACGHSGLVEQGRECFISMRKNYGIDPDSEHYACFIDLLGRAGLVDEVWDLFYDMSKRGTRPTGAVLAALVNACRLNMDIERGEYAAKCLIELEPDKPANIVSLSNFYAAIGRWDRVEDLRNIMNEKGLRKEAGSSWITIK</sequence>
<protein>
    <recommendedName>
        <fullName evidence="5">Pentatricopeptide repeat-containing protein</fullName>
    </recommendedName>
</protein>
<dbReference type="Gene3D" id="1.25.40.10">
    <property type="entry name" value="Tetratricopeptide repeat domain"/>
    <property type="match status" value="4"/>
</dbReference>
<dbReference type="GO" id="GO:0009451">
    <property type="term" value="P:RNA modification"/>
    <property type="evidence" value="ECO:0007669"/>
    <property type="project" value="InterPro"/>
</dbReference>
<dbReference type="InterPro" id="IPR002885">
    <property type="entry name" value="PPR_rpt"/>
</dbReference>
<keyword evidence="1" id="KW-0677">Repeat</keyword>
<dbReference type="PANTHER" id="PTHR47926">
    <property type="entry name" value="PENTATRICOPEPTIDE REPEAT-CONTAINING PROTEIN"/>
    <property type="match status" value="1"/>
</dbReference>
<accession>A0A835ILT4</accession>
<dbReference type="PANTHER" id="PTHR47926:SF347">
    <property type="entry name" value="PENTATRICOPEPTIDE REPEAT-CONTAINING PROTEIN"/>
    <property type="match status" value="1"/>
</dbReference>
<feature type="repeat" description="PPR" evidence="2">
    <location>
        <begin position="484"/>
        <end position="518"/>
    </location>
</feature>
<dbReference type="InterPro" id="IPR046960">
    <property type="entry name" value="PPR_At4g14850-like_plant"/>
</dbReference>
<keyword evidence="4" id="KW-1185">Reference proteome</keyword>
<proteinExistence type="predicted"/>
<dbReference type="FunFam" id="1.25.40.10:FF:000382">
    <property type="entry name" value="Pentatricopeptide repeat-containing protein"/>
    <property type="match status" value="1"/>
</dbReference>
<dbReference type="NCBIfam" id="TIGR00756">
    <property type="entry name" value="PPR"/>
    <property type="match status" value="5"/>
</dbReference>
<dbReference type="Pfam" id="PF20431">
    <property type="entry name" value="E_motif"/>
    <property type="match status" value="1"/>
</dbReference>
<dbReference type="GO" id="GO:0003723">
    <property type="term" value="F:RNA binding"/>
    <property type="evidence" value="ECO:0007669"/>
    <property type="project" value="InterPro"/>
</dbReference>
<evidence type="ECO:0000313" key="3">
    <source>
        <dbReference type="EMBL" id="KAF9620106.1"/>
    </source>
</evidence>
<dbReference type="AlphaFoldDB" id="A0A835ILT4"/>
<dbReference type="OrthoDB" id="428771at2759"/>
<evidence type="ECO:0000313" key="4">
    <source>
        <dbReference type="Proteomes" id="UP000631114"/>
    </source>
</evidence>
<evidence type="ECO:0008006" key="5">
    <source>
        <dbReference type="Google" id="ProtNLM"/>
    </source>
</evidence>
<evidence type="ECO:0000256" key="2">
    <source>
        <dbReference type="PROSITE-ProRule" id="PRU00708"/>
    </source>
</evidence>
<dbReference type="EMBL" id="JADFTS010000002">
    <property type="protein sequence ID" value="KAF9620106.1"/>
    <property type="molecule type" value="Genomic_DNA"/>
</dbReference>
<name>A0A835ILT4_9MAGN</name>
<organism evidence="3 4">
    <name type="scientific">Coptis chinensis</name>
    <dbReference type="NCBI Taxonomy" id="261450"/>
    <lineage>
        <taxon>Eukaryota</taxon>
        <taxon>Viridiplantae</taxon>
        <taxon>Streptophyta</taxon>
        <taxon>Embryophyta</taxon>
        <taxon>Tracheophyta</taxon>
        <taxon>Spermatophyta</taxon>
        <taxon>Magnoliopsida</taxon>
        <taxon>Ranunculales</taxon>
        <taxon>Ranunculaceae</taxon>
        <taxon>Coptidoideae</taxon>
        <taxon>Coptis</taxon>
    </lineage>
</organism>